<dbReference type="InterPro" id="IPR001590">
    <property type="entry name" value="Peptidase_M12B"/>
</dbReference>
<reference evidence="15" key="1">
    <citation type="submission" date="2025-08" db="UniProtKB">
        <authorList>
            <consortium name="RefSeq"/>
        </authorList>
    </citation>
    <scope>IDENTIFICATION</scope>
</reference>
<dbReference type="InterPro" id="IPR006586">
    <property type="entry name" value="ADAM_Cys-rich"/>
</dbReference>
<evidence type="ECO:0000256" key="1">
    <source>
        <dbReference type="ARBA" id="ARBA00022670"/>
    </source>
</evidence>
<dbReference type="GO" id="GO:0008270">
    <property type="term" value="F:zinc ion binding"/>
    <property type="evidence" value="ECO:0007669"/>
    <property type="project" value="UniProtKB-KW"/>
</dbReference>
<evidence type="ECO:0000256" key="11">
    <source>
        <dbReference type="SAM" id="Phobius"/>
    </source>
</evidence>
<keyword evidence="14" id="KW-1185">Reference proteome</keyword>
<dbReference type="PROSITE" id="PS50215">
    <property type="entry name" value="ADAM_MEPRO"/>
    <property type="match status" value="1"/>
</dbReference>
<dbReference type="InterPro" id="IPR007527">
    <property type="entry name" value="Znf_SWIM"/>
</dbReference>
<dbReference type="GO" id="GO:0006508">
    <property type="term" value="P:proteolysis"/>
    <property type="evidence" value="ECO:0007669"/>
    <property type="project" value="UniProtKB-KW"/>
</dbReference>
<gene>
    <name evidence="15" type="primary">LOC106064932</name>
</gene>
<keyword evidence="7" id="KW-0325">Glycoprotein</keyword>
<feature type="binding site" evidence="8">
    <location>
        <position position="495"/>
    </location>
    <ligand>
        <name>Zn(2+)</name>
        <dbReference type="ChEBI" id="CHEBI:29105"/>
        <note>catalytic</note>
    </ligand>
</feature>
<keyword evidence="1" id="KW-0645">Protease</keyword>
<evidence type="ECO:0000256" key="9">
    <source>
        <dbReference type="PROSITE-ProRule" id="PRU00325"/>
    </source>
</evidence>
<dbReference type="OrthoDB" id="6074341at2759"/>
<dbReference type="PROSITE" id="PS50966">
    <property type="entry name" value="ZF_SWIM"/>
    <property type="match status" value="1"/>
</dbReference>
<dbReference type="RefSeq" id="XP_055893388.1">
    <property type="nucleotide sequence ID" value="XM_056037413.1"/>
</dbReference>
<keyword evidence="11" id="KW-1133">Transmembrane helix</keyword>
<dbReference type="AlphaFoldDB" id="A0A9W3B1Q8"/>
<name>A0A9W3B1Q8_BIOGL</name>
<evidence type="ECO:0000259" key="12">
    <source>
        <dbReference type="PROSITE" id="PS50215"/>
    </source>
</evidence>
<keyword evidence="9" id="KW-0863">Zinc-finger</keyword>
<dbReference type="InterPro" id="IPR041645">
    <property type="entry name" value="ADAMTS_CR_2"/>
</dbReference>
<evidence type="ECO:0000313" key="14">
    <source>
        <dbReference type="Proteomes" id="UP001165740"/>
    </source>
</evidence>
<dbReference type="GeneID" id="106064932"/>
<feature type="binding site" evidence="8">
    <location>
        <position position="499"/>
    </location>
    <ligand>
        <name>Zn(2+)</name>
        <dbReference type="ChEBI" id="CHEBI:29105"/>
        <note>catalytic</note>
    </ligand>
</feature>
<feature type="binding site" evidence="8">
    <location>
        <position position="505"/>
    </location>
    <ligand>
        <name>Zn(2+)</name>
        <dbReference type="ChEBI" id="CHEBI:29105"/>
        <note>catalytic</note>
    </ligand>
</feature>
<evidence type="ECO:0000259" key="13">
    <source>
        <dbReference type="PROSITE" id="PS50966"/>
    </source>
</evidence>
<keyword evidence="5" id="KW-0482">Metalloprotease</keyword>
<evidence type="ECO:0000256" key="8">
    <source>
        <dbReference type="PROSITE-ProRule" id="PRU00276"/>
    </source>
</evidence>
<evidence type="ECO:0000313" key="15">
    <source>
        <dbReference type="RefSeq" id="XP_055893388.1"/>
    </source>
</evidence>
<dbReference type="SMART" id="SM00608">
    <property type="entry name" value="ACR"/>
    <property type="match status" value="1"/>
</dbReference>
<keyword evidence="4 8" id="KW-0862">Zinc</keyword>
<evidence type="ECO:0000256" key="4">
    <source>
        <dbReference type="ARBA" id="ARBA00022833"/>
    </source>
</evidence>
<evidence type="ECO:0000256" key="7">
    <source>
        <dbReference type="ARBA" id="ARBA00023180"/>
    </source>
</evidence>
<evidence type="ECO:0000256" key="3">
    <source>
        <dbReference type="ARBA" id="ARBA00022801"/>
    </source>
</evidence>
<dbReference type="Gene3D" id="3.40.390.10">
    <property type="entry name" value="Collagenase (Catalytic Domain)"/>
    <property type="match status" value="1"/>
</dbReference>
<dbReference type="Pfam" id="PF17771">
    <property type="entry name" value="ADAMTS_CR_2"/>
    <property type="match status" value="1"/>
</dbReference>
<protein>
    <submittedName>
        <fullName evidence="15">Uncharacterized protein LOC106064932 isoform X1</fullName>
    </submittedName>
</protein>
<dbReference type="Gene3D" id="3.40.1620.60">
    <property type="match status" value="1"/>
</dbReference>
<dbReference type="Proteomes" id="UP001165740">
    <property type="component" value="Chromosome 8"/>
</dbReference>
<keyword evidence="11" id="KW-0472">Membrane</keyword>
<feature type="compositionally biased region" description="Basic and acidic residues" evidence="10">
    <location>
        <begin position="253"/>
        <end position="263"/>
    </location>
</feature>
<dbReference type="Pfam" id="PF01421">
    <property type="entry name" value="Reprolysin"/>
    <property type="match status" value="1"/>
</dbReference>
<dbReference type="SUPFAM" id="SSF55486">
    <property type="entry name" value="Metalloproteases ('zincins'), catalytic domain"/>
    <property type="match status" value="1"/>
</dbReference>
<dbReference type="InterPro" id="IPR024079">
    <property type="entry name" value="MetalloPept_cat_dom_sf"/>
</dbReference>
<comment type="caution">
    <text evidence="8">Lacks conserved residue(s) required for the propagation of feature annotation.</text>
</comment>
<evidence type="ECO:0000256" key="5">
    <source>
        <dbReference type="ARBA" id="ARBA00023049"/>
    </source>
</evidence>
<sequence length="998" mass="112949">MAFKPLAKVLHSQWLAEKVLQPWISRDGIILSAHCSCTVGLGESCTHVAATLFMLEANTRLKEIMLQYEASEVTGDQMPDQVNVTFSTETKSLTKLNLRRSRHFNLDIPLYSLDIDQEGIFHRHKVKTRPKKDLGFYQDITNKAVFRIQRSSEKSAYKKSKFNLKGEFLLNTSKCLFDSEKKTLKKPWRNMSPKPMSNSRWTASPRPLFNTTFDQYVYNLEILKTTTFHMFDLVRIAPPEEKTVRMNAINIRDMHMNSSDRKSNQSKLRSVPQSRRRRNAVQDYYPQSRRRRNAVQDYYPQSRRRRNAVQDYYPQSRRRRNTVQDYYVDVVAVIDYKRYSKFLAQANYNNFTAMQNILEYYALVFSGADMLYEGIKHPEYTIHILLSKVYVLQTVASSSFIDRGASYDEMNADTALHNLHAFNIGSGSSIVGIYDHVMLLTGYNLFTADGNNNKQDTLGIAFGETMCRTNGKSCSVIEDRQEDRYSISTSQTVAHELAHGLSARHDGENNLCNASERYILGSSDAEKTPGTEYNPWLFSPCSVSYITSFLKKKLSSSRGYTCLVYAIEASADIPDVSDKLLGQVIKPDQQCQQFFGNDSFFCRASESRRSITEICQAMLCADVLRGLCIPQIALTGTSCGDGKVCINGHCVSDPYAPQLDENCAFGDRPSNSCSWYINDFIGKCYSTLDYRSCCDTCNNVSRPVKGCEYGDRIIDCTKDHCLNSQVDCCGTCDYGTPFTPTYSTRRSTPKRLATTVNPLVIFTSIKDCKPGDQDLRPELCTNIFVCLILPTQCCHYCSFYYYTSATTSTTTTRPLIPPTSPKTKCEPGDLDLRPEQCLSPSVCKTQPLKCCNYCSLYLKNKSMTTPTIPFTTPTSPKECEPGDLDLRPELCTNTSVCQTNSSLCCHYCSLHYKSANTSTTQFTSPNECVLGEPDLSPQLCTSPSICQTQPLMCCKYCSSRDNSASHLSLYTLWIDLYYSISLFFALRSIIICLLGRSR</sequence>
<dbReference type="PANTHER" id="PTHR11905">
    <property type="entry name" value="ADAM A DISINTEGRIN AND METALLOPROTEASE DOMAIN"/>
    <property type="match status" value="1"/>
</dbReference>
<keyword evidence="6" id="KW-1015">Disulfide bond</keyword>
<dbReference type="PANTHER" id="PTHR11905:SF159">
    <property type="entry name" value="ADAM METALLOPROTEASE"/>
    <property type="match status" value="1"/>
</dbReference>
<feature type="active site" evidence="8">
    <location>
        <position position="496"/>
    </location>
</feature>
<dbReference type="GO" id="GO:0004222">
    <property type="term" value="F:metalloendopeptidase activity"/>
    <property type="evidence" value="ECO:0007669"/>
    <property type="project" value="InterPro"/>
</dbReference>
<feature type="domain" description="SWIM-type" evidence="13">
    <location>
        <begin position="20"/>
        <end position="56"/>
    </location>
</feature>
<feature type="domain" description="Peptidase M12B" evidence="12">
    <location>
        <begin position="326"/>
        <end position="552"/>
    </location>
</feature>
<evidence type="ECO:0000256" key="2">
    <source>
        <dbReference type="ARBA" id="ARBA00022723"/>
    </source>
</evidence>
<proteinExistence type="predicted"/>
<keyword evidence="11" id="KW-0812">Transmembrane</keyword>
<feature type="transmembrane region" description="Helical" evidence="11">
    <location>
        <begin position="976"/>
        <end position="995"/>
    </location>
</feature>
<evidence type="ECO:0000256" key="10">
    <source>
        <dbReference type="SAM" id="MobiDB-lite"/>
    </source>
</evidence>
<organism evidence="14 15">
    <name type="scientific">Biomphalaria glabrata</name>
    <name type="common">Bloodfluke planorb</name>
    <name type="synonym">Freshwater snail</name>
    <dbReference type="NCBI Taxonomy" id="6526"/>
    <lineage>
        <taxon>Eukaryota</taxon>
        <taxon>Metazoa</taxon>
        <taxon>Spiralia</taxon>
        <taxon>Lophotrochozoa</taxon>
        <taxon>Mollusca</taxon>
        <taxon>Gastropoda</taxon>
        <taxon>Heterobranchia</taxon>
        <taxon>Euthyneura</taxon>
        <taxon>Panpulmonata</taxon>
        <taxon>Hygrophila</taxon>
        <taxon>Lymnaeoidea</taxon>
        <taxon>Planorbidae</taxon>
        <taxon>Biomphalaria</taxon>
    </lineage>
</organism>
<keyword evidence="3" id="KW-0378">Hydrolase</keyword>
<keyword evidence="2 8" id="KW-0479">Metal-binding</keyword>
<feature type="region of interest" description="Disordered" evidence="10">
    <location>
        <begin position="253"/>
        <end position="315"/>
    </location>
</feature>
<accession>A0A9W3B1Q8</accession>
<evidence type="ECO:0000256" key="6">
    <source>
        <dbReference type="ARBA" id="ARBA00023157"/>
    </source>
</evidence>